<keyword evidence="1" id="KW-0732">Signal</keyword>
<evidence type="ECO:0000313" key="4">
    <source>
        <dbReference type="Proteomes" id="UP000643701"/>
    </source>
</evidence>
<name>A0A967AI90_9FLAO</name>
<proteinExistence type="predicted"/>
<feature type="domain" description="FAS1" evidence="2">
    <location>
        <begin position="314"/>
        <end position="470"/>
    </location>
</feature>
<dbReference type="PANTHER" id="PTHR10900:SF77">
    <property type="entry name" value="FI19380P1"/>
    <property type="match status" value="1"/>
</dbReference>
<dbReference type="InterPro" id="IPR036378">
    <property type="entry name" value="FAS1_dom_sf"/>
</dbReference>
<comment type="caution">
    <text evidence="3">The sequence shown here is derived from an EMBL/GenBank/DDBJ whole genome shotgun (WGS) entry which is preliminary data.</text>
</comment>
<organism evidence="3 4">
    <name type="scientific">Psychroflexus maritimus</name>
    <dbReference type="NCBI Taxonomy" id="2714865"/>
    <lineage>
        <taxon>Bacteria</taxon>
        <taxon>Pseudomonadati</taxon>
        <taxon>Bacteroidota</taxon>
        <taxon>Flavobacteriia</taxon>
        <taxon>Flavobacteriales</taxon>
        <taxon>Flavobacteriaceae</taxon>
        <taxon>Psychroflexus</taxon>
    </lineage>
</organism>
<sequence>MIKLKKISKLVLGFLVIVGFSSCSSDDDAGTPIDSFPTTFEIISNSENHTVLTSLILETGLDEVLDSGTFTVFAPDDNAFEGIDATQFSEEELSNLLLNHVITGNAESQNLSNGYIETNARESFSGNEHRINMLITLTDDVRLNGASTVTNPDLVANNGVVHVVDELIPIPDMVTFATADPQFETLVEAITREDQPDFDDILSTPAGEEPAPFTLFAPNNDAFQSALAFLISQETGIESLEDLPQETLEEAISLHLVAGGNVRASDLTSGPLEMLGGTIEIDTNNGVTITDANGREITVLTSDIQTSNGVIHVIDNVILPELEVEDLPTLVEAAENAGLTNLLDAIAEIDGLGESLLDADAITVFAPTNEAFDAALEAFDATNLDELITAIGGVENLETVLGFHVIPAVAFANDLEMGENNFETLSGQELTVNFDGQDVSVVDANGEVANVIQADVAIENGVVHIIDAVLLPELGQDLNEVTLVIGNDGASAYFVSEIIGDENVTSLNENNSTWTMTQGTRYTLVVENAGSHPIGLRDSMDSLLLSQDSSEGSFEASEAIDFQIEGNAISFTLTEDLAQELDNYVCNIHGAMTGGIVIQ</sequence>
<feature type="domain" description="FAS1" evidence="2">
    <location>
        <begin position="170"/>
        <end position="318"/>
    </location>
</feature>
<dbReference type="AlphaFoldDB" id="A0A967AI90"/>
<evidence type="ECO:0000256" key="1">
    <source>
        <dbReference type="SAM" id="SignalP"/>
    </source>
</evidence>
<dbReference type="Pfam" id="PF02469">
    <property type="entry name" value="Fasciclin"/>
    <property type="match status" value="3"/>
</dbReference>
<dbReference type="Proteomes" id="UP000643701">
    <property type="component" value="Unassembled WGS sequence"/>
</dbReference>
<evidence type="ECO:0000313" key="3">
    <source>
        <dbReference type="EMBL" id="NGZ89835.1"/>
    </source>
</evidence>
<dbReference type="SMART" id="SM00554">
    <property type="entry name" value="FAS1"/>
    <property type="match status" value="3"/>
</dbReference>
<feature type="domain" description="FAS1" evidence="2">
    <location>
        <begin position="36"/>
        <end position="168"/>
    </location>
</feature>
<protein>
    <submittedName>
        <fullName evidence="3">Fasciclin domain-containing protein</fullName>
    </submittedName>
</protein>
<gene>
    <name evidence="3" type="ORF">G7034_06170</name>
</gene>
<accession>A0A967AI90</accession>
<feature type="chain" id="PRO_5037056340" evidence="1">
    <location>
        <begin position="26"/>
        <end position="599"/>
    </location>
</feature>
<dbReference type="PROSITE" id="PS50213">
    <property type="entry name" value="FAS1"/>
    <property type="match status" value="3"/>
</dbReference>
<dbReference type="Gene3D" id="2.30.180.10">
    <property type="entry name" value="FAS1 domain"/>
    <property type="match status" value="3"/>
</dbReference>
<dbReference type="RefSeq" id="WP_166400096.1">
    <property type="nucleotide sequence ID" value="NZ_JAANAS010000043.1"/>
</dbReference>
<dbReference type="InterPro" id="IPR050904">
    <property type="entry name" value="Adhesion/Biosynth-related"/>
</dbReference>
<evidence type="ECO:0000259" key="2">
    <source>
        <dbReference type="PROSITE" id="PS50213"/>
    </source>
</evidence>
<dbReference type="PANTHER" id="PTHR10900">
    <property type="entry name" value="PERIOSTIN-RELATED"/>
    <property type="match status" value="1"/>
</dbReference>
<keyword evidence="4" id="KW-1185">Reference proteome</keyword>
<dbReference type="InterPro" id="IPR000782">
    <property type="entry name" value="FAS1_domain"/>
</dbReference>
<reference evidence="3" key="1">
    <citation type="submission" date="2020-03" db="EMBL/GenBank/DDBJ databases">
        <title>Psychroflexus Maritimus sp. nov., isolate from marine sediment.</title>
        <authorList>
            <person name="Zhong Y.-L."/>
        </authorList>
    </citation>
    <scope>NUCLEOTIDE SEQUENCE</scope>
    <source>
        <strain evidence="3">C1</strain>
    </source>
</reference>
<dbReference type="SUPFAM" id="SSF82153">
    <property type="entry name" value="FAS1 domain"/>
    <property type="match status" value="3"/>
</dbReference>
<dbReference type="GO" id="GO:0005615">
    <property type="term" value="C:extracellular space"/>
    <property type="evidence" value="ECO:0007669"/>
    <property type="project" value="TreeGrafter"/>
</dbReference>
<dbReference type="PROSITE" id="PS51257">
    <property type="entry name" value="PROKAR_LIPOPROTEIN"/>
    <property type="match status" value="1"/>
</dbReference>
<dbReference type="EMBL" id="JAANAS010000043">
    <property type="protein sequence ID" value="NGZ89835.1"/>
    <property type="molecule type" value="Genomic_DNA"/>
</dbReference>
<feature type="signal peptide" evidence="1">
    <location>
        <begin position="1"/>
        <end position="25"/>
    </location>
</feature>